<dbReference type="AlphaFoldDB" id="A0A2T4VYG5"/>
<accession>A0A2T4VYG5</accession>
<dbReference type="Proteomes" id="UP000240811">
    <property type="component" value="Unassembled WGS sequence"/>
</dbReference>
<protein>
    <recommendedName>
        <fullName evidence="1">DUF2779 domain-containing protein</fullName>
    </recommendedName>
</protein>
<evidence type="ECO:0000313" key="2">
    <source>
        <dbReference type="EMBL" id="PTL86822.1"/>
    </source>
</evidence>
<gene>
    <name evidence="2" type="ORF">C4617_03240</name>
</gene>
<dbReference type="EMBL" id="PSQJ01000002">
    <property type="protein sequence ID" value="PTL86822.1"/>
    <property type="molecule type" value="Genomic_DNA"/>
</dbReference>
<dbReference type="InterPro" id="IPR021301">
    <property type="entry name" value="DUF2779"/>
</dbReference>
<comment type="caution">
    <text evidence="2">The sequence shown here is derived from an EMBL/GenBank/DDBJ whole genome shotgun (WGS) entry which is preliminary data.</text>
</comment>
<organism evidence="2 3">
    <name type="scientific">Candidatus Liberibacter europaeus</name>
    <dbReference type="NCBI Taxonomy" id="744859"/>
    <lineage>
        <taxon>Bacteria</taxon>
        <taxon>Pseudomonadati</taxon>
        <taxon>Pseudomonadota</taxon>
        <taxon>Alphaproteobacteria</taxon>
        <taxon>Hyphomicrobiales</taxon>
        <taxon>Rhizobiaceae</taxon>
        <taxon>Liberibacter</taxon>
    </lineage>
</organism>
<name>A0A2T4VYG5_9HYPH</name>
<reference evidence="3" key="1">
    <citation type="submission" date="2018-02" db="EMBL/GenBank/DDBJ databases">
        <title>Genome sequence of Candidatus Liberibacter europaeus.</title>
        <authorList>
            <person name="Frampton R.A."/>
            <person name="Thompson S.M."/>
            <person name="David C."/>
            <person name="Addison S.M."/>
            <person name="Smith G.R."/>
        </authorList>
    </citation>
    <scope>NUCLEOTIDE SEQUENCE [LARGE SCALE GENOMIC DNA]</scope>
</reference>
<sequence length="497" mass="57597">MQQLSTFSQAQYMKGLQCPLALWFSVNRKDLDTRVSASAQLSIDIRKEINNLARQYFPDGTAIVPPSQNMKIAIKQTKEKIQSGARVIYGAAATNPRTGTQAHIDILRQVDDTDFWDLIEVKTSANLYDHYIQGMAFQYLVFIEAGYKIRSCILMCINNQYVRQGEIEPQGIFTTHDITSKVLNERKKTESVTDELLQVLNRKHSFSQTIGSHCKKPHECSYKTHCWRHVPEYSIFNVFNSKKAESIAQRINSYKVEDIPNDSIPSKDKIIEISCYKEQRRNVEPVKIKNFLRELKYPLYYLDYETIAPAIPFYDGTNPYQKLPFQFSLHVQKELESEFQHIEFIHKEKSDPRKAFVEYLINVCGNTGSVICYYASFERNINEKLAKDFSEYATQINDINKRIVDLYVPFKNHILYDPRQNGSTSIKKVLPALINNLSYKDLEIADGEQASQAYMKFCKEELSTDELQKLWKRLSVYCELDTYAMVQLLDALRKSSA</sequence>
<evidence type="ECO:0000313" key="3">
    <source>
        <dbReference type="Proteomes" id="UP000240811"/>
    </source>
</evidence>
<proteinExistence type="predicted"/>
<feature type="domain" description="DUF2779" evidence="1">
    <location>
        <begin position="300"/>
        <end position="425"/>
    </location>
</feature>
<evidence type="ECO:0000259" key="1">
    <source>
        <dbReference type="Pfam" id="PF11074"/>
    </source>
</evidence>
<dbReference type="Pfam" id="PF11074">
    <property type="entry name" value="DUF2779"/>
    <property type="match status" value="1"/>
</dbReference>